<keyword evidence="5" id="KW-1185">Reference proteome</keyword>
<sequence length="922" mass="104265">METLGLILAVLPLFIEGAKQYSKGVDTITKVVSRTLRDKRLLEFYKDFWWELFVLNVNVRKVVNSLPDLSDERKADIEIEGGISDWHNSSDIVRAVKEYFSTEERYNAFLVVMDQIVQLLSQLVKDSTIQISKRETNQKQMYEKLREFSHKHENQPASSTMFERIKFWRKEKDRNTCLRALKTWNSRLEKLASDSDNVSACVRRPTAIPVAPQKDVWIYNLSSKLHSALARVWACDCRTPHEARVSLNNQEIPSNKAVEEVDIRFDFIFLVHASETRQSSLQEGEVKIRLHTDSMGEDREEVTNEADNLQLWQHRSRPKQLSFDGKTPAVSLKSVMLNGTLKSLLAKRKLALMLAKSLLHLSARPWLTEKWNKEHITFFHESFGALAVTKPYLSSVFRVGQEDGSDQLDINQLHPCPSILSLGILLIEIDTMKTIESFRTSDDLTDGVEVNANTDWTTANRVVQLLENCSMPYRETIQACLDTPWVSAGQRVSLENASTRNGFIRDVVQPLQQELEYLSRAPTPAGQMETKTSGERPRARFHPTSRSDVAPWMVEFIPPPEPEVLLPPLLACLPTAFVSTRPPPALLPLLSPILRQRVQILSSVATSPSDSWLRLLCWTDEKAERVSRLLDGVVFEPHPVSGEIEVPEDLSITYKRLDEETLRSKLNLPEYQLNVLYVWCSNDPDGGGPGWRIAELEPCEGPDDEQSTWSETVGDANEQARERIIDDAIRDADADRLHVEAEDNDEDDYWAQYDNTPGRTPATKTPVSRGYQQTSGQSEDAYFSQYAEVQPAMDNHDPSEDAPEAGESSLNGDIFAKIMQQARESRETAAQDPSLQHDDEHANLVSMMMNHPRPSSASSGSAVAKLEQEAENQSASEVAIKQHIGSNIKSLYRLAKATGMPRAEFQNLIRTEIDLLSLSDDD</sequence>
<keyword evidence="2" id="KW-0732">Signal</keyword>
<feature type="compositionally biased region" description="Polar residues" evidence="1">
    <location>
        <begin position="753"/>
        <end position="778"/>
    </location>
</feature>
<dbReference type="OrthoDB" id="5578001at2759"/>
<dbReference type="PANTHER" id="PTHR35186">
    <property type="entry name" value="ANK_REP_REGION DOMAIN-CONTAINING PROTEIN"/>
    <property type="match status" value="1"/>
</dbReference>
<dbReference type="Proteomes" id="UP000249363">
    <property type="component" value="Unassembled WGS sequence"/>
</dbReference>
<protein>
    <recommendedName>
        <fullName evidence="3">DUF7580 domain-containing protein</fullName>
    </recommendedName>
</protein>
<feature type="region of interest" description="Disordered" evidence="1">
    <location>
        <begin position="749"/>
        <end position="779"/>
    </location>
</feature>
<dbReference type="GeneID" id="63797912"/>
<organism evidence="4 5">
    <name type="scientific">Talaromyces amestolkiae</name>
    <dbReference type="NCBI Taxonomy" id="1196081"/>
    <lineage>
        <taxon>Eukaryota</taxon>
        <taxon>Fungi</taxon>
        <taxon>Dikarya</taxon>
        <taxon>Ascomycota</taxon>
        <taxon>Pezizomycotina</taxon>
        <taxon>Eurotiomycetes</taxon>
        <taxon>Eurotiomycetidae</taxon>
        <taxon>Eurotiales</taxon>
        <taxon>Trichocomaceae</taxon>
        <taxon>Talaromyces</taxon>
        <taxon>Talaromyces sect. Talaromyces</taxon>
    </lineage>
</organism>
<dbReference type="EMBL" id="MIKG01000020">
    <property type="protein sequence ID" value="RAO72686.1"/>
    <property type="molecule type" value="Genomic_DNA"/>
</dbReference>
<dbReference type="PANTHER" id="PTHR35186:SF4">
    <property type="entry name" value="PRION-INHIBITION AND PROPAGATION HELO DOMAIN-CONTAINING PROTEIN"/>
    <property type="match status" value="1"/>
</dbReference>
<feature type="chain" id="PRO_5016866393" description="DUF7580 domain-containing protein" evidence="2">
    <location>
        <begin position="18"/>
        <end position="922"/>
    </location>
</feature>
<dbReference type="RefSeq" id="XP_040737200.1">
    <property type="nucleotide sequence ID" value="XM_040881531.1"/>
</dbReference>
<proteinExistence type="predicted"/>
<feature type="region of interest" description="Disordered" evidence="1">
    <location>
        <begin position="849"/>
        <end position="870"/>
    </location>
</feature>
<comment type="caution">
    <text evidence="4">The sequence shown here is derived from an EMBL/GenBank/DDBJ whole genome shotgun (WGS) entry which is preliminary data.</text>
</comment>
<feature type="signal peptide" evidence="2">
    <location>
        <begin position="1"/>
        <end position="17"/>
    </location>
</feature>
<dbReference type="AlphaFoldDB" id="A0A364LA46"/>
<accession>A0A364LA46</accession>
<evidence type="ECO:0000313" key="5">
    <source>
        <dbReference type="Proteomes" id="UP000249363"/>
    </source>
</evidence>
<feature type="domain" description="DUF7580" evidence="3">
    <location>
        <begin position="220"/>
        <end position="516"/>
    </location>
</feature>
<dbReference type="Pfam" id="PF24476">
    <property type="entry name" value="DUF7580"/>
    <property type="match status" value="1"/>
</dbReference>
<evidence type="ECO:0000256" key="1">
    <source>
        <dbReference type="SAM" id="MobiDB-lite"/>
    </source>
</evidence>
<evidence type="ECO:0000256" key="2">
    <source>
        <dbReference type="SAM" id="SignalP"/>
    </source>
</evidence>
<evidence type="ECO:0000313" key="4">
    <source>
        <dbReference type="EMBL" id="RAO72686.1"/>
    </source>
</evidence>
<gene>
    <name evidence="4" type="ORF">BHQ10_008698</name>
</gene>
<reference evidence="4 5" key="1">
    <citation type="journal article" date="2017" name="Biotechnol. Biofuels">
        <title>Differential beta-glucosidase expression as a function of carbon source availability in Talaromyces amestolkiae: a genomic and proteomic approach.</title>
        <authorList>
            <person name="de Eugenio L.I."/>
            <person name="Mendez-Liter J.A."/>
            <person name="Nieto-Dominguez M."/>
            <person name="Alonso L."/>
            <person name="Gil-Munoz J."/>
            <person name="Barriuso J."/>
            <person name="Prieto A."/>
            <person name="Martinez M.J."/>
        </authorList>
    </citation>
    <scope>NUCLEOTIDE SEQUENCE [LARGE SCALE GENOMIC DNA]</scope>
    <source>
        <strain evidence="4 5">CIB</strain>
    </source>
</reference>
<evidence type="ECO:0000259" key="3">
    <source>
        <dbReference type="Pfam" id="PF24476"/>
    </source>
</evidence>
<feature type="region of interest" description="Disordered" evidence="1">
    <location>
        <begin position="524"/>
        <end position="543"/>
    </location>
</feature>
<dbReference type="InterPro" id="IPR056002">
    <property type="entry name" value="DUF7580"/>
</dbReference>
<dbReference type="STRING" id="1196081.A0A364LA46"/>
<name>A0A364LA46_TALAM</name>